<evidence type="ECO:0000256" key="6">
    <source>
        <dbReference type="PIRNR" id="PIRNR039090"/>
    </source>
</evidence>
<evidence type="ECO:0000313" key="7">
    <source>
        <dbReference type="EMBL" id="STO21162.1"/>
    </source>
</evidence>
<dbReference type="EMBL" id="UGGT01000001">
    <property type="protein sequence ID" value="STO21162.1"/>
    <property type="molecule type" value="Genomic_DNA"/>
</dbReference>
<gene>
    <name evidence="7" type="primary">fliS</name>
    <name evidence="7" type="ORF">NCTC11370_01224</name>
</gene>
<comment type="similarity">
    <text evidence="2 6">Belongs to the FliS family.</text>
</comment>
<evidence type="ECO:0000256" key="3">
    <source>
        <dbReference type="ARBA" id="ARBA00022490"/>
    </source>
</evidence>
<dbReference type="Gene3D" id="1.20.120.340">
    <property type="entry name" value="Flagellar protein FliS"/>
    <property type="match status" value="1"/>
</dbReference>
<protein>
    <recommendedName>
        <fullName evidence="6">Flagellar secretion chaperone FliS</fullName>
    </recommendedName>
</protein>
<comment type="subcellular location">
    <subcellularLocation>
        <location evidence="1 6">Cytoplasm</location>
        <location evidence="1 6">Cytosol</location>
    </subcellularLocation>
</comment>
<keyword evidence="4 6" id="KW-1005">Bacterial flagellum biogenesis</keyword>
<evidence type="ECO:0000256" key="5">
    <source>
        <dbReference type="ARBA" id="ARBA00023186"/>
    </source>
</evidence>
<dbReference type="GO" id="GO:0044780">
    <property type="term" value="P:bacterial-type flagellum assembly"/>
    <property type="evidence" value="ECO:0007669"/>
    <property type="project" value="InterPro"/>
</dbReference>
<organism evidence="7 8">
    <name type="scientific">Fluoribacter dumoffii</name>
    <dbReference type="NCBI Taxonomy" id="463"/>
    <lineage>
        <taxon>Bacteria</taxon>
        <taxon>Pseudomonadati</taxon>
        <taxon>Pseudomonadota</taxon>
        <taxon>Gammaproteobacteria</taxon>
        <taxon>Legionellales</taxon>
        <taxon>Legionellaceae</taxon>
        <taxon>Fluoribacter</taxon>
    </lineage>
</organism>
<keyword evidence="7" id="KW-0969">Cilium</keyword>
<dbReference type="RefSeq" id="WP_010653443.1">
    <property type="nucleotide sequence ID" value="NZ_JAPHOO010000001.1"/>
</dbReference>
<evidence type="ECO:0000256" key="2">
    <source>
        <dbReference type="ARBA" id="ARBA00008787"/>
    </source>
</evidence>
<dbReference type="InterPro" id="IPR003713">
    <property type="entry name" value="FliS"/>
</dbReference>
<dbReference type="PANTHER" id="PTHR34773">
    <property type="entry name" value="FLAGELLAR SECRETION CHAPERONE FLIS"/>
    <property type="match status" value="1"/>
</dbReference>
<evidence type="ECO:0000256" key="1">
    <source>
        <dbReference type="ARBA" id="ARBA00004514"/>
    </source>
</evidence>
<dbReference type="Proteomes" id="UP000254554">
    <property type="component" value="Unassembled WGS sequence"/>
</dbReference>
<dbReference type="GO" id="GO:0005829">
    <property type="term" value="C:cytosol"/>
    <property type="evidence" value="ECO:0007669"/>
    <property type="project" value="UniProtKB-SubCell"/>
</dbReference>
<accession>A0A377G8N7</accession>
<dbReference type="CDD" id="cd16098">
    <property type="entry name" value="FliS"/>
    <property type="match status" value="1"/>
</dbReference>
<dbReference type="OrthoDB" id="9792010at2"/>
<sequence length="139" mass="15599">MKKPYQQIINQYKTIELQTRIDAASPHELIHLLLQGARTHIATAQGNIERKEIQEKGEHISKALSIIEGLKTSLNHEQGGEIAQNLLQLYGHIEFLLLKANLNNDKELLAQSNLLLAQLHEAWQKVGPNHSDSDSSHSS</sequence>
<dbReference type="Pfam" id="PF02561">
    <property type="entry name" value="FliS"/>
    <property type="match status" value="1"/>
</dbReference>
<proteinExistence type="inferred from homology"/>
<keyword evidence="7" id="KW-0966">Cell projection</keyword>
<evidence type="ECO:0000256" key="4">
    <source>
        <dbReference type="ARBA" id="ARBA00022795"/>
    </source>
</evidence>
<dbReference type="GO" id="GO:0071973">
    <property type="term" value="P:bacterial-type flagellum-dependent cell motility"/>
    <property type="evidence" value="ECO:0007669"/>
    <property type="project" value="TreeGrafter"/>
</dbReference>
<dbReference type="GeneID" id="93292185"/>
<keyword evidence="3 6" id="KW-0963">Cytoplasm</keyword>
<evidence type="ECO:0000313" key="8">
    <source>
        <dbReference type="Proteomes" id="UP000254554"/>
    </source>
</evidence>
<keyword evidence="7" id="KW-0282">Flagellum</keyword>
<dbReference type="PANTHER" id="PTHR34773:SF1">
    <property type="entry name" value="FLAGELLAR SECRETION CHAPERONE FLIS"/>
    <property type="match status" value="1"/>
</dbReference>
<dbReference type="InterPro" id="IPR036584">
    <property type="entry name" value="FliS_sf"/>
</dbReference>
<dbReference type="PIRSF" id="PIRSF039090">
    <property type="entry name" value="Flis"/>
    <property type="match status" value="1"/>
</dbReference>
<dbReference type="NCBIfam" id="TIGR00208">
    <property type="entry name" value="fliS"/>
    <property type="match status" value="1"/>
</dbReference>
<dbReference type="SUPFAM" id="SSF101116">
    <property type="entry name" value="Flagellar export chaperone FliS"/>
    <property type="match status" value="1"/>
</dbReference>
<name>A0A377G8N7_9GAMM</name>
<keyword evidence="5" id="KW-0143">Chaperone</keyword>
<dbReference type="AlphaFoldDB" id="A0A377G8N7"/>
<reference evidence="7 8" key="1">
    <citation type="submission" date="2018-06" db="EMBL/GenBank/DDBJ databases">
        <authorList>
            <consortium name="Pathogen Informatics"/>
            <person name="Doyle S."/>
        </authorList>
    </citation>
    <scope>NUCLEOTIDE SEQUENCE [LARGE SCALE GENOMIC DNA]</scope>
    <source>
        <strain evidence="7 8">NCTC11370</strain>
    </source>
</reference>
<keyword evidence="8" id="KW-1185">Reference proteome</keyword>
<dbReference type="STRING" id="1094715.GCA_000236165_01197"/>